<evidence type="ECO:0000313" key="2">
    <source>
        <dbReference type="EMBL" id="CUQ81919.1"/>
    </source>
</evidence>
<protein>
    <submittedName>
        <fullName evidence="2">Uncharacterized protein</fullName>
    </submittedName>
</protein>
<proteinExistence type="predicted"/>
<feature type="transmembrane region" description="Helical" evidence="1">
    <location>
        <begin position="7"/>
        <end position="27"/>
    </location>
</feature>
<dbReference type="STRING" id="39492.ERS852540_00377"/>
<gene>
    <name evidence="2" type="ORF">ERS852540_00377</name>
</gene>
<dbReference type="EMBL" id="CZBY01000002">
    <property type="protein sequence ID" value="CUQ81919.1"/>
    <property type="molecule type" value="Genomic_DNA"/>
</dbReference>
<evidence type="ECO:0000313" key="3">
    <source>
        <dbReference type="Proteomes" id="UP000095662"/>
    </source>
</evidence>
<organism evidence="2 3">
    <name type="scientific">[Eubacterium] siraeum</name>
    <dbReference type="NCBI Taxonomy" id="39492"/>
    <lineage>
        <taxon>Bacteria</taxon>
        <taxon>Bacillati</taxon>
        <taxon>Bacillota</taxon>
        <taxon>Clostridia</taxon>
        <taxon>Eubacteriales</taxon>
        <taxon>Oscillospiraceae</taxon>
        <taxon>Oscillospiraceae incertae sedis</taxon>
    </lineage>
</organism>
<dbReference type="AlphaFoldDB" id="A0A174ZA45"/>
<reference evidence="2 3" key="1">
    <citation type="submission" date="2015-09" db="EMBL/GenBank/DDBJ databases">
        <authorList>
            <consortium name="Pathogen Informatics"/>
        </authorList>
    </citation>
    <scope>NUCLEOTIDE SEQUENCE [LARGE SCALE GENOMIC DNA]</scope>
    <source>
        <strain evidence="2 3">2789STDY5834928</strain>
    </source>
</reference>
<evidence type="ECO:0000256" key="1">
    <source>
        <dbReference type="SAM" id="Phobius"/>
    </source>
</evidence>
<keyword evidence="1" id="KW-1133">Transmembrane helix</keyword>
<accession>A0A174ZA45</accession>
<sequence>MSKFQKIIIALCLIIIVILGAATVVLFTGTSEAIKINGTFADISLLNSDNPDFDNLPHKEISIDATLTGNIFGVTGASGKIAVGDTEYALDSASSRGSVINIHSLNNEGSFDVNVKLEKGTGSAIITVLQSQNSSDSSMWAGPATDSESLKNVLEEQNIINYSNTETVKEISCTGDFVDINNDYSVDMYEQLPHKTVSVNAKILRNIYGREYADGTLTLDGKEYRIQGFNRDNSFGKNRIFISVITSDGKNAAPGITICYTEGSDYITVNSRLQNNTCYLIGAVKDKNEFETALKELGYIQ</sequence>
<keyword evidence="1" id="KW-0472">Membrane</keyword>
<keyword evidence="1" id="KW-0812">Transmembrane</keyword>
<dbReference type="Proteomes" id="UP000095662">
    <property type="component" value="Unassembled WGS sequence"/>
</dbReference>
<name>A0A174ZA45_9FIRM</name>